<gene>
    <name evidence="6" type="primary">cmpR_3</name>
    <name evidence="6" type="ORF">DSM109990_02292</name>
</gene>
<dbReference type="EMBL" id="CP085144">
    <property type="protein sequence ID" value="UOA15451.1"/>
    <property type="molecule type" value="Genomic_DNA"/>
</dbReference>
<keyword evidence="2" id="KW-0805">Transcription regulation</keyword>
<accession>A0ABY3ZLH5</accession>
<dbReference type="InterPro" id="IPR000847">
    <property type="entry name" value="LysR_HTH_N"/>
</dbReference>
<evidence type="ECO:0000313" key="6">
    <source>
        <dbReference type="EMBL" id="UOA15451.1"/>
    </source>
</evidence>
<dbReference type="InterPro" id="IPR036390">
    <property type="entry name" value="WH_DNA-bd_sf"/>
</dbReference>
<evidence type="ECO:0000256" key="3">
    <source>
        <dbReference type="ARBA" id="ARBA00023125"/>
    </source>
</evidence>
<keyword evidence="7" id="KW-1185">Reference proteome</keyword>
<keyword evidence="4" id="KW-0804">Transcription</keyword>
<dbReference type="Gene3D" id="1.10.10.10">
    <property type="entry name" value="Winged helix-like DNA-binding domain superfamily/Winged helix DNA-binding domain"/>
    <property type="match status" value="1"/>
</dbReference>
<dbReference type="PRINTS" id="PR00039">
    <property type="entry name" value="HTHLYSR"/>
</dbReference>
<organism evidence="6 7">
    <name type="scientific">Sulfitobacter dubius</name>
    <dbReference type="NCBI Taxonomy" id="218673"/>
    <lineage>
        <taxon>Bacteria</taxon>
        <taxon>Pseudomonadati</taxon>
        <taxon>Pseudomonadota</taxon>
        <taxon>Alphaproteobacteria</taxon>
        <taxon>Rhodobacterales</taxon>
        <taxon>Roseobacteraceae</taxon>
        <taxon>Sulfitobacter</taxon>
    </lineage>
</organism>
<dbReference type="PANTHER" id="PTHR30126:SF40">
    <property type="entry name" value="HTH-TYPE TRANSCRIPTIONAL REGULATOR GLTR"/>
    <property type="match status" value="1"/>
</dbReference>
<dbReference type="InterPro" id="IPR036388">
    <property type="entry name" value="WH-like_DNA-bd_sf"/>
</dbReference>
<reference evidence="7" key="1">
    <citation type="journal article" date="2022" name="Microorganisms">
        <title>Beyond the ABCs#Discovery of Three New Plasmid Types in Rhodobacterales (RepQ, RepY, RepW).</title>
        <authorList>
            <person name="Freese H.M."/>
            <person name="Ringel V."/>
            <person name="Overmann J."/>
            <person name="Petersen J."/>
        </authorList>
    </citation>
    <scope>NUCLEOTIDE SEQUENCE [LARGE SCALE GENOMIC DNA]</scope>
    <source>
        <strain evidence="7">DSM 109990</strain>
    </source>
</reference>
<protein>
    <submittedName>
        <fullName evidence="6">HTH-type transcriptional activator CmpR</fullName>
    </submittedName>
</protein>
<dbReference type="PROSITE" id="PS50931">
    <property type="entry name" value="HTH_LYSR"/>
    <property type="match status" value="1"/>
</dbReference>
<dbReference type="SUPFAM" id="SSF53850">
    <property type="entry name" value="Periplasmic binding protein-like II"/>
    <property type="match status" value="1"/>
</dbReference>
<dbReference type="SUPFAM" id="SSF46785">
    <property type="entry name" value="Winged helix' DNA-binding domain"/>
    <property type="match status" value="1"/>
</dbReference>
<dbReference type="Pfam" id="PF03466">
    <property type="entry name" value="LysR_substrate"/>
    <property type="match status" value="1"/>
</dbReference>
<dbReference type="Proteomes" id="UP000831019">
    <property type="component" value="Chromosome"/>
</dbReference>
<dbReference type="InterPro" id="IPR005119">
    <property type="entry name" value="LysR_subst-bd"/>
</dbReference>
<name>A0ABY3ZLH5_9RHOB</name>
<feature type="domain" description="HTH lysR-type" evidence="5">
    <location>
        <begin position="18"/>
        <end position="75"/>
    </location>
</feature>
<evidence type="ECO:0000256" key="2">
    <source>
        <dbReference type="ARBA" id="ARBA00023015"/>
    </source>
</evidence>
<sequence>MVSQNSKEIGQSMLHKGITLRGIEVFEALARTGSVAQAAHATGLSQPAVSQQMRNLEAAIGAELVDHTRRPMRLTQAGQMFLRRAGLALTELRQAQSEVTVMDLAHLEALNLGVIDDFDDDLTPRLATILGDSLTGCRFRMITAGSNELADALRDKSLHMALFAQIEGKLDAVVEYPLARDPFIIVTPEQTPHAPAALLSGDSDLPFLRYAKDQLIARQIDAHLAAQSHDLPARFEIGSHLALMAMVARGIGWAITTPLGYMRAARFHDRLAAHPLPAPVPSRTISLFAGDEWSGPVPRDIAQTLRQLMQTHMIAPAIAQLPWLADGFHLLEDYNRIGD</sequence>
<dbReference type="PANTHER" id="PTHR30126">
    <property type="entry name" value="HTH-TYPE TRANSCRIPTIONAL REGULATOR"/>
    <property type="match status" value="1"/>
</dbReference>
<dbReference type="Pfam" id="PF00126">
    <property type="entry name" value="HTH_1"/>
    <property type="match status" value="1"/>
</dbReference>
<keyword evidence="3" id="KW-0238">DNA-binding</keyword>
<evidence type="ECO:0000259" key="5">
    <source>
        <dbReference type="PROSITE" id="PS50931"/>
    </source>
</evidence>
<evidence type="ECO:0000313" key="7">
    <source>
        <dbReference type="Proteomes" id="UP000831019"/>
    </source>
</evidence>
<proteinExistence type="inferred from homology"/>
<evidence type="ECO:0000256" key="4">
    <source>
        <dbReference type="ARBA" id="ARBA00023163"/>
    </source>
</evidence>
<evidence type="ECO:0000256" key="1">
    <source>
        <dbReference type="ARBA" id="ARBA00009437"/>
    </source>
</evidence>
<dbReference type="Gene3D" id="3.40.190.10">
    <property type="entry name" value="Periplasmic binding protein-like II"/>
    <property type="match status" value="2"/>
</dbReference>
<comment type="similarity">
    <text evidence="1">Belongs to the LysR transcriptional regulatory family.</text>
</comment>